<evidence type="ECO:0000259" key="2">
    <source>
        <dbReference type="Pfam" id="PF13649"/>
    </source>
</evidence>
<dbReference type="SUPFAM" id="SSF53335">
    <property type="entry name" value="S-adenosyl-L-methionine-dependent methyltransferases"/>
    <property type="match status" value="1"/>
</dbReference>
<dbReference type="OrthoDB" id="416496at2759"/>
<dbReference type="OMA" id="MDEYQNG"/>
<feature type="domain" description="Methyltransferase" evidence="2">
    <location>
        <begin position="288"/>
        <end position="385"/>
    </location>
</feature>
<dbReference type="PANTHER" id="PTHR42912:SF93">
    <property type="entry name" value="N6-ADENOSINE-METHYLTRANSFERASE TMT1A"/>
    <property type="match status" value="1"/>
</dbReference>
<feature type="signal peptide" evidence="1">
    <location>
        <begin position="1"/>
        <end position="23"/>
    </location>
</feature>
<dbReference type="Gene3D" id="3.40.50.150">
    <property type="entry name" value="Vaccinia Virus protein VP39"/>
    <property type="match status" value="1"/>
</dbReference>
<protein>
    <recommendedName>
        <fullName evidence="2">Methyltransferase domain-containing protein</fullName>
    </recommendedName>
</protein>
<name>A0A914AXC8_PATMI</name>
<feature type="chain" id="PRO_5037746701" description="Methyltransferase domain-containing protein" evidence="1">
    <location>
        <begin position="24"/>
        <end position="468"/>
    </location>
</feature>
<evidence type="ECO:0000313" key="3">
    <source>
        <dbReference type="EnsemblMetazoa" id="XP_038068348.1"/>
    </source>
</evidence>
<dbReference type="InterPro" id="IPR041698">
    <property type="entry name" value="Methyltransf_25"/>
</dbReference>
<dbReference type="GeneID" id="119737806"/>
<dbReference type="InterPro" id="IPR029063">
    <property type="entry name" value="SAM-dependent_MTases_sf"/>
</dbReference>
<organism evidence="3 4">
    <name type="scientific">Patiria miniata</name>
    <name type="common">Bat star</name>
    <name type="synonym">Asterina miniata</name>
    <dbReference type="NCBI Taxonomy" id="46514"/>
    <lineage>
        <taxon>Eukaryota</taxon>
        <taxon>Metazoa</taxon>
        <taxon>Echinodermata</taxon>
        <taxon>Eleutherozoa</taxon>
        <taxon>Asterozoa</taxon>
        <taxon>Asteroidea</taxon>
        <taxon>Valvatacea</taxon>
        <taxon>Valvatida</taxon>
        <taxon>Asterinidae</taxon>
        <taxon>Patiria</taxon>
    </lineage>
</organism>
<evidence type="ECO:0000256" key="1">
    <source>
        <dbReference type="SAM" id="SignalP"/>
    </source>
</evidence>
<evidence type="ECO:0000313" key="4">
    <source>
        <dbReference type="Proteomes" id="UP000887568"/>
    </source>
</evidence>
<keyword evidence="4" id="KW-1185">Reference proteome</keyword>
<sequence>MNIRSLFRAVFLLALGLLPLATASYFPKAIFGIPIQASVVALEGPDFRGLPTYRIEFTVLTKDGGKAEGFIHRSYVDFKQFDALKPWYYKDLKLPCEAEATVQSLDAYIQDTLMKYNSLAQTDLYSDFLGINWDGSEPQYLKNYLSFMKFLIVDRLPAFAPEPPVIDSEADALEPITPFENYIFMRSFRHNDIGFEAFDEYYRAYVATLPEFAGKADHSDVWAPGLDSPIQYPYHYDKTYVHFNPGGYLNGRTVRMSYSTANKFNFENEEILRPWLEQLHGHRQPKRILEIGTGNCVSAFALGEIFPRAEVIAIDLAPAYVRFCRLWKQKRGASNVHFYQANGEATPFESESFDLVQFTYVLHEMPQENSKRVLREIHRLLRPEGVVSGFDVLYWQNSEWREINIQSNTWGEEWNSTAQHGPEPYMDEYQNGLQLPNFLQEIGFQIQNNIRYSNFDGIYVARKPHFLL</sequence>
<reference evidence="3" key="1">
    <citation type="submission" date="2022-11" db="UniProtKB">
        <authorList>
            <consortium name="EnsemblMetazoa"/>
        </authorList>
    </citation>
    <scope>IDENTIFICATION</scope>
</reference>
<dbReference type="RefSeq" id="XP_038068348.1">
    <property type="nucleotide sequence ID" value="XM_038212420.1"/>
</dbReference>
<dbReference type="Proteomes" id="UP000887568">
    <property type="component" value="Unplaced"/>
</dbReference>
<keyword evidence="1" id="KW-0732">Signal</keyword>
<dbReference type="InterPro" id="IPR050508">
    <property type="entry name" value="Methyltransf_Superfamily"/>
</dbReference>
<proteinExistence type="predicted"/>
<dbReference type="Pfam" id="PF13649">
    <property type="entry name" value="Methyltransf_25"/>
    <property type="match status" value="1"/>
</dbReference>
<dbReference type="AlphaFoldDB" id="A0A914AXC8"/>
<dbReference type="PANTHER" id="PTHR42912">
    <property type="entry name" value="METHYLTRANSFERASE"/>
    <property type="match status" value="1"/>
</dbReference>
<accession>A0A914AXC8</accession>
<dbReference type="GO" id="GO:0008168">
    <property type="term" value="F:methyltransferase activity"/>
    <property type="evidence" value="ECO:0007669"/>
    <property type="project" value="TreeGrafter"/>
</dbReference>
<dbReference type="EnsemblMetazoa" id="XM_038212420.1">
    <property type="protein sequence ID" value="XP_038068348.1"/>
    <property type="gene ID" value="LOC119737806"/>
</dbReference>
<dbReference type="CDD" id="cd02440">
    <property type="entry name" value="AdoMet_MTases"/>
    <property type="match status" value="1"/>
</dbReference>